<evidence type="ECO:0000313" key="2">
    <source>
        <dbReference type="EMBL" id="HGQ76357.1"/>
    </source>
</evidence>
<dbReference type="KEGG" id="fng:JM64_06510"/>
<dbReference type="InterPro" id="IPR032606">
    <property type="entry name" value="DUF4895"/>
</dbReference>
<organism evidence="1 3">
    <name type="scientific">Fervidobacterium pennivorans</name>
    <dbReference type="NCBI Taxonomy" id="93466"/>
    <lineage>
        <taxon>Bacteria</taxon>
        <taxon>Thermotogati</taxon>
        <taxon>Thermotogota</taxon>
        <taxon>Thermotogae</taxon>
        <taxon>Thermotogales</taxon>
        <taxon>Fervidobacteriaceae</taxon>
        <taxon>Fervidobacterium</taxon>
    </lineage>
</organism>
<dbReference type="AlphaFoldDB" id="A0A172T3P8"/>
<dbReference type="Pfam" id="PF16236">
    <property type="entry name" value="DUF4895"/>
    <property type="match status" value="1"/>
</dbReference>
<protein>
    <submittedName>
        <fullName evidence="2">DUF4895 domain-containing protein</fullName>
    </submittedName>
</protein>
<sequence length="266" mass="30998">MYVGPERFKKLEKIDFDTSELIGFLESKKERLDVYHRHVAVVSCHLNHTEHFSTFPFYMNFIVTPSDEKVVGISISSPMSLTPAIYKMNELAKKDEFIKLCGEIINNPNEQWICQCGIMKLPLKTRFVAIAGNDGFLNKEMFSEKVFGTESFSFAKRVNEKVLEFLEKYKDGQYKICRTIINDEGLNLFVVDKKVTDEFRPLYSEVISLLRKKYSLAPAKYYPISERVIGSFTLEFETIFSNAPFERVDRLLEDYEKIKSDIAKYF</sequence>
<dbReference type="EMBL" id="DTBH01000004">
    <property type="protein sequence ID" value="HGQ76357.1"/>
    <property type="molecule type" value="Genomic_DNA"/>
</dbReference>
<name>A0A172T3P8_FERPE</name>
<gene>
    <name evidence="2" type="ORF">ENU12_00180</name>
    <name evidence="1" type="ORF">JM64_06510</name>
</gene>
<reference evidence="2" key="2">
    <citation type="journal article" date="2020" name="mSystems">
        <title>Genome- and Community-Level Interaction Insights into Carbon Utilization and Element Cycling Functions of Hydrothermarchaeota in Hydrothermal Sediment.</title>
        <authorList>
            <person name="Zhou Z."/>
            <person name="Liu Y."/>
            <person name="Xu W."/>
            <person name="Pan J."/>
            <person name="Luo Z.H."/>
            <person name="Li M."/>
        </authorList>
    </citation>
    <scope>NUCLEOTIDE SEQUENCE [LARGE SCALE GENOMIC DNA]</scope>
    <source>
        <strain evidence="2">SpSt-640</strain>
    </source>
</reference>
<dbReference type="Proteomes" id="UP000077096">
    <property type="component" value="Chromosome"/>
</dbReference>
<proteinExistence type="predicted"/>
<accession>A0A172T3P8</accession>
<reference evidence="1 3" key="1">
    <citation type="submission" date="2014-08" db="EMBL/GenBank/DDBJ databases">
        <title>Fervidobacterium pennivorans DYC genome.</title>
        <authorList>
            <person name="Wushke S."/>
        </authorList>
    </citation>
    <scope>NUCLEOTIDE SEQUENCE [LARGE SCALE GENOMIC DNA]</scope>
    <source>
        <strain evidence="1 3">DYC</strain>
    </source>
</reference>
<dbReference type="PATRIC" id="fig|93466.3.peg.1382"/>
<dbReference type="EMBL" id="CP011393">
    <property type="protein sequence ID" value="ANE41648.1"/>
    <property type="molecule type" value="Genomic_DNA"/>
</dbReference>
<evidence type="ECO:0000313" key="3">
    <source>
        <dbReference type="Proteomes" id="UP000077096"/>
    </source>
</evidence>
<dbReference type="OrthoDB" id="46289at2"/>
<evidence type="ECO:0000313" key="1">
    <source>
        <dbReference type="EMBL" id="ANE41648.1"/>
    </source>
</evidence>